<proteinExistence type="predicted"/>
<comment type="caution">
    <text evidence="1">The sequence shown here is derived from an EMBL/GenBank/DDBJ whole genome shotgun (WGS) entry which is preliminary data.</text>
</comment>
<sequence length="136" mass="15121">MSGLCEVAHLPWSFTLRRHEQGEEPVVHQRARASLARALPDIGMEPLRYYHDDSGLECDAIIELADGRWAGIEIKSSQDKVEQAAANLNRMKAKLLKNPQARAKAPEFLAVLIGVGEFAYQREDGIYVIPVRALGV</sequence>
<reference evidence="1 2" key="1">
    <citation type="submission" date="2014-03" db="EMBL/GenBank/DDBJ databases">
        <title>Genomics of Bifidobacteria.</title>
        <authorList>
            <person name="Ventura M."/>
            <person name="Milani C."/>
            <person name="Lugli G.A."/>
        </authorList>
    </citation>
    <scope>NUCLEOTIDE SEQUENCE [LARGE SCALE GENOMIC DNA]</scope>
    <source>
        <strain evidence="1 2">LMG 21811</strain>
    </source>
</reference>
<dbReference type="STRING" id="78346.BRUM_2006"/>
<protein>
    <recommendedName>
        <fullName evidence="3">DUF4143 domain-containing protein</fullName>
    </recommendedName>
</protein>
<evidence type="ECO:0000313" key="1">
    <source>
        <dbReference type="EMBL" id="KFI88217.1"/>
    </source>
</evidence>
<accession>A0A087CY67</accession>
<dbReference type="RefSeq" id="WP_237743799.1">
    <property type="nucleotide sequence ID" value="NZ_JGZL01000010.1"/>
</dbReference>
<dbReference type="EMBL" id="JGZL01000010">
    <property type="protein sequence ID" value="KFI88217.1"/>
    <property type="molecule type" value="Genomic_DNA"/>
</dbReference>
<dbReference type="eggNOG" id="COG1373">
    <property type="taxonomic scope" value="Bacteria"/>
</dbReference>
<evidence type="ECO:0000313" key="2">
    <source>
        <dbReference type="Proteomes" id="UP000029078"/>
    </source>
</evidence>
<keyword evidence="2" id="KW-1185">Reference proteome</keyword>
<organism evidence="1 2">
    <name type="scientific">Bifidobacterium ruminantium</name>
    <dbReference type="NCBI Taxonomy" id="78346"/>
    <lineage>
        <taxon>Bacteria</taxon>
        <taxon>Bacillati</taxon>
        <taxon>Actinomycetota</taxon>
        <taxon>Actinomycetes</taxon>
        <taxon>Bifidobacteriales</taxon>
        <taxon>Bifidobacteriaceae</taxon>
        <taxon>Bifidobacterium</taxon>
    </lineage>
</organism>
<name>A0A087CY67_BIFRU</name>
<dbReference type="Proteomes" id="UP000029078">
    <property type="component" value="Unassembled WGS sequence"/>
</dbReference>
<evidence type="ECO:0008006" key="3">
    <source>
        <dbReference type="Google" id="ProtNLM"/>
    </source>
</evidence>
<dbReference type="AlphaFoldDB" id="A0A087CY67"/>
<gene>
    <name evidence="1" type="ORF">BRUM_2006</name>
</gene>